<sequence length="117" mass="13170">MLSLSGVEIIMPVRTVAPVNVQPHVTLECWRVRETRLGQRHFVGYCVENHEGRVSSAIQSFDTVTGGGVTSSGRRYLLAGWPCFDGDAERIWERLVEQYDIGETKDVSKEFMAPRSL</sequence>
<dbReference type="Proteomes" id="UP000189627">
    <property type="component" value="Chromosome 2"/>
</dbReference>
<reference evidence="2" key="1">
    <citation type="submission" date="2017-02" db="EMBL/GenBank/DDBJ databases">
        <title>Complete genome sequence of Cupriavidus necator strain NH9, a 3-chlorobenzoate degrader.</title>
        <authorList>
            <person name="Moriuchi R."/>
            <person name="Dohra H."/>
            <person name="Ogawa N."/>
        </authorList>
    </citation>
    <scope>NUCLEOTIDE SEQUENCE [LARGE SCALE GENOMIC DNA]</scope>
    <source>
        <strain evidence="2">NH9</strain>
    </source>
</reference>
<name>A0A1U9UUT5_CUPNE</name>
<organism evidence="1 2">
    <name type="scientific">Cupriavidus necator</name>
    <name type="common">Alcaligenes eutrophus</name>
    <name type="synonym">Ralstonia eutropha</name>
    <dbReference type="NCBI Taxonomy" id="106590"/>
    <lineage>
        <taxon>Bacteria</taxon>
        <taxon>Pseudomonadati</taxon>
        <taxon>Pseudomonadota</taxon>
        <taxon>Betaproteobacteria</taxon>
        <taxon>Burkholderiales</taxon>
        <taxon>Burkholderiaceae</taxon>
        <taxon>Cupriavidus</taxon>
    </lineage>
</organism>
<evidence type="ECO:0000313" key="2">
    <source>
        <dbReference type="Proteomes" id="UP000189627"/>
    </source>
</evidence>
<proteinExistence type="predicted"/>
<protein>
    <submittedName>
        <fullName evidence="1">Uncharacterized protein</fullName>
    </submittedName>
</protein>
<accession>A0A1U9UUT5</accession>
<gene>
    <name evidence="1" type="ORF">BJN34_21425</name>
</gene>
<dbReference type="EMBL" id="CP017758">
    <property type="protein sequence ID" value="AQV96432.1"/>
    <property type="molecule type" value="Genomic_DNA"/>
</dbReference>
<dbReference type="AlphaFoldDB" id="A0A1U9UUT5"/>
<evidence type="ECO:0000313" key="1">
    <source>
        <dbReference type="EMBL" id="AQV96432.1"/>
    </source>
</evidence>
<dbReference type="KEGG" id="cuh:BJN34_21425"/>